<name>A0A1A9WPP3_9MUSC</name>
<dbReference type="GO" id="GO:0004252">
    <property type="term" value="F:serine-type endopeptidase activity"/>
    <property type="evidence" value="ECO:0007669"/>
    <property type="project" value="InterPro"/>
</dbReference>
<evidence type="ECO:0000256" key="9">
    <source>
        <dbReference type="ARBA" id="ARBA00023157"/>
    </source>
</evidence>
<dbReference type="AlphaFoldDB" id="A0A1A9WPP3"/>
<dbReference type="EnsemblMetazoa" id="GBRI027364-RA">
    <property type="protein sequence ID" value="GBRI027364-PA"/>
    <property type="gene ID" value="GBRI027364"/>
</dbReference>
<dbReference type="FunFam" id="2.40.10.10:FF:000077">
    <property type="entry name" value="Predicted protein"/>
    <property type="match status" value="1"/>
</dbReference>
<dbReference type="InterPro" id="IPR001254">
    <property type="entry name" value="Trypsin_dom"/>
</dbReference>
<accession>A0A1A9WPP3</accession>
<dbReference type="FunFam" id="2.40.10.10:FF:000010">
    <property type="entry name" value="Kallikrein related peptidase 11"/>
    <property type="match status" value="1"/>
</dbReference>
<evidence type="ECO:0000256" key="1">
    <source>
        <dbReference type="ARBA" id="ARBA00004613"/>
    </source>
</evidence>
<dbReference type="PANTHER" id="PTHR24276">
    <property type="entry name" value="POLYSERASE-RELATED"/>
    <property type="match status" value="1"/>
</dbReference>
<keyword evidence="14" id="KW-1185">Reference proteome</keyword>
<dbReference type="Proteomes" id="UP000091820">
    <property type="component" value="Unassembled WGS sequence"/>
</dbReference>
<evidence type="ECO:0000313" key="13">
    <source>
        <dbReference type="EnsemblMetazoa" id="GBRI027364-PA"/>
    </source>
</evidence>
<evidence type="ECO:0000256" key="10">
    <source>
        <dbReference type="RuleBase" id="RU363034"/>
    </source>
</evidence>
<keyword evidence="4 10" id="KW-0645">Protease</keyword>
<comment type="similarity">
    <text evidence="2">Belongs to the peptidase S1 family.</text>
</comment>
<keyword evidence="3" id="KW-0964">Secreted</keyword>
<dbReference type="InterPro" id="IPR009003">
    <property type="entry name" value="Peptidase_S1_PA"/>
</dbReference>
<keyword evidence="9" id="KW-1015">Disulfide bond</keyword>
<dbReference type="PROSITE" id="PS50240">
    <property type="entry name" value="TRYPSIN_DOM"/>
    <property type="match status" value="1"/>
</dbReference>
<proteinExistence type="inferred from homology"/>
<evidence type="ECO:0000256" key="3">
    <source>
        <dbReference type="ARBA" id="ARBA00022525"/>
    </source>
</evidence>
<evidence type="ECO:0000259" key="12">
    <source>
        <dbReference type="PROSITE" id="PS50240"/>
    </source>
</evidence>
<dbReference type="Pfam" id="PF00089">
    <property type="entry name" value="Trypsin"/>
    <property type="match status" value="2"/>
</dbReference>
<dbReference type="VEuPathDB" id="VectorBase:GBRI027364"/>
<dbReference type="InterPro" id="IPR050430">
    <property type="entry name" value="Peptidase_S1"/>
</dbReference>
<dbReference type="STRING" id="37001.A0A1A9WPP3"/>
<evidence type="ECO:0000256" key="5">
    <source>
        <dbReference type="ARBA" id="ARBA00022729"/>
    </source>
</evidence>
<keyword evidence="5 11" id="KW-0732">Signal</keyword>
<protein>
    <recommendedName>
        <fullName evidence="12">Peptidase S1 domain-containing protein</fullName>
    </recommendedName>
</protein>
<evidence type="ECO:0000256" key="11">
    <source>
        <dbReference type="SAM" id="SignalP"/>
    </source>
</evidence>
<keyword evidence="8" id="KW-0865">Zymogen</keyword>
<evidence type="ECO:0000256" key="2">
    <source>
        <dbReference type="ARBA" id="ARBA00007664"/>
    </source>
</evidence>
<dbReference type="InterPro" id="IPR018114">
    <property type="entry name" value="TRYPSIN_HIS"/>
</dbReference>
<evidence type="ECO:0000256" key="8">
    <source>
        <dbReference type="ARBA" id="ARBA00023145"/>
    </source>
</evidence>
<dbReference type="InterPro" id="IPR001314">
    <property type="entry name" value="Peptidase_S1A"/>
</dbReference>
<dbReference type="GO" id="GO:0005576">
    <property type="term" value="C:extracellular region"/>
    <property type="evidence" value="ECO:0007669"/>
    <property type="project" value="UniProtKB-SubCell"/>
</dbReference>
<dbReference type="PROSITE" id="PS00134">
    <property type="entry name" value="TRYPSIN_HIS"/>
    <property type="match status" value="1"/>
</dbReference>
<dbReference type="PROSITE" id="PS00135">
    <property type="entry name" value="TRYPSIN_SER"/>
    <property type="match status" value="2"/>
</dbReference>
<feature type="signal peptide" evidence="11">
    <location>
        <begin position="1"/>
        <end position="16"/>
    </location>
</feature>
<keyword evidence="6 10" id="KW-0378">Hydrolase</keyword>
<evidence type="ECO:0000256" key="6">
    <source>
        <dbReference type="ARBA" id="ARBA00022801"/>
    </source>
</evidence>
<dbReference type="GO" id="GO:0006508">
    <property type="term" value="P:proteolysis"/>
    <property type="evidence" value="ECO:0007669"/>
    <property type="project" value="UniProtKB-KW"/>
</dbReference>
<reference evidence="13" key="2">
    <citation type="submission" date="2020-05" db="UniProtKB">
        <authorList>
            <consortium name="EnsemblMetazoa"/>
        </authorList>
    </citation>
    <scope>IDENTIFICATION</scope>
    <source>
        <strain evidence="13">IAEA</strain>
    </source>
</reference>
<keyword evidence="7 10" id="KW-0720">Serine protease</keyword>
<evidence type="ECO:0000256" key="7">
    <source>
        <dbReference type="ARBA" id="ARBA00022825"/>
    </source>
</evidence>
<sequence length="417" mass="42914">MFKFVVLFSVLACAIAATVPKGMLPQLDGRIVGGKPTTIEKTPWQISLQRGGSHFCGGSLYDKNHIVTAAHCLQGAVASQIKVRAGSTTWNDGGILLDVADFKIHEGYSSSIMINDVAVIRLASSVTYSSAIKNIELAKKAPVDGAKASVTGWGTLHSGGGTLPVTLQAVKVAMVSQETCASSAYGYGDSILPTMICTYTEGKDACQGDSGGPLVSGGQLVGIVSWGEGCAFPNYPAVTSQLKVRAGSTTSNDGGILLDVADFKIHEGYNSDSMINDVAVIRLASSVTYSSAIKNIELAKKAPVDGAKASVTGWGARHSGGAALPVTLQAVKVAIVSQETCASSSYGYGDAILPTMICTYTEGKDACQGDSGGPLVSGGQLVGIVSWGEGCAFPNYPGVYADVAALHTWIVNTASSI</sequence>
<dbReference type="SMART" id="SM00020">
    <property type="entry name" value="Tryp_SPc"/>
    <property type="match status" value="2"/>
</dbReference>
<dbReference type="SUPFAM" id="SSF50494">
    <property type="entry name" value="Trypsin-like serine proteases"/>
    <property type="match status" value="2"/>
</dbReference>
<dbReference type="PRINTS" id="PR00722">
    <property type="entry name" value="CHYMOTRYPSIN"/>
</dbReference>
<dbReference type="InterPro" id="IPR043504">
    <property type="entry name" value="Peptidase_S1_PA_chymotrypsin"/>
</dbReference>
<feature type="chain" id="PRO_5008400619" description="Peptidase S1 domain-containing protein" evidence="11">
    <location>
        <begin position="17"/>
        <end position="417"/>
    </location>
</feature>
<reference evidence="14" key="1">
    <citation type="submission" date="2014-03" db="EMBL/GenBank/DDBJ databases">
        <authorList>
            <person name="Aksoy S."/>
            <person name="Warren W."/>
            <person name="Wilson R.K."/>
        </authorList>
    </citation>
    <scope>NUCLEOTIDE SEQUENCE [LARGE SCALE GENOMIC DNA]</scope>
    <source>
        <strain evidence="14">IAEA</strain>
    </source>
</reference>
<dbReference type="Gene3D" id="2.40.10.10">
    <property type="entry name" value="Trypsin-like serine proteases"/>
    <property type="match status" value="4"/>
</dbReference>
<organism evidence="13 14">
    <name type="scientific">Glossina brevipalpis</name>
    <dbReference type="NCBI Taxonomy" id="37001"/>
    <lineage>
        <taxon>Eukaryota</taxon>
        <taxon>Metazoa</taxon>
        <taxon>Ecdysozoa</taxon>
        <taxon>Arthropoda</taxon>
        <taxon>Hexapoda</taxon>
        <taxon>Insecta</taxon>
        <taxon>Pterygota</taxon>
        <taxon>Neoptera</taxon>
        <taxon>Endopterygota</taxon>
        <taxon>Diptera</taxon>
        <taxon>Brachycera</taxon>
        <taxon>Muscomorpha</taxon>
        <taxon>Hippoboscoidea</taxon>
        <taxon>Glossinidae</taxon>
        <taxon>Glossina</taxon>
    </lineage>
</organism>
<dbReference type="CDD" id="cd00190">
    <property type="entry name" value="Tryp_SPc"/>
    <property type="match status" value="1"/>
</dbReference>
<feature type="domain" description="Peptidase S1" evidence="12">
    <location>
        <begin position="31"/>
        <end position="415"/>
    </location>
</feature>
<comment type="subcellular location">
    <subcellularLocation>
        <location evidence="1">Secreted</location>
    </subcellularLocation>
</comment>
<evidence type="ECO:0000313" key="14">
    <source>
        <dbReference type="Proteomes" id="UP000091820"/>
    </source>
</evidence>
<evidence type="ECO:0000256" key="4">
    <source>
        <dbReference type="ARBA" id="ARBA00022670"/>
    </source>
</evidence>
<dbReference type="InterPro" id="IPR033116">
    <property type="entry name" value="TRYPSIN_SER"/>
</dbReference>
<dbReference type="PANTHER" id="PTHR24276:SF91">
    <property type="entry name" value="AT26814P-RELATED"/>
    <property type="match status" value="1"/>
</dbReference>